<dbReference type="PANTHER" id="PTHR34051:SF1">
    <property type="entry name" value="PROTEIN LOW PSII ACCUMULATION 3, CHLOROPLASTIC"/>
    <property type="match status" value="1"/>
</dbReference>
<protein>
    <recommendedName>
        <fullName evidence="2">DUF1995 domain-containing protein</fullName>
    </recommendedName>
</protein>
<dbReference type="Pfam" id="PF09353">
    <property type="entry name" value="DUF1995"/>
    <property type="match status" value="1"/>
</dbReference>
<keyword evidence="4" id="KW-1185">Reference proteome</keyword>
<evidence type="ECO:0000313" key="4">
    <source>
        <dbReference type="Proteomes" id="UP001489004"/>
    </source>
</evidence>
<dbReference type="PANTHER" id="PTHR34051">
    <property type="entry name" value="PROTEIN LOW PSII ACCUMULATION 3, CHLOROPLASTIC"/>
    <property type="match status" value="1"/>
</dbReference>
<organism evidence="3 4">
    <name type="scientific">[Myrmecia] bisecta</name>
    <dbReference type="NCBI Taxonomy" id="41462"/>
    <lineage>
        <taxon>Eukaryota</taxon>
        <taxon>Viridiplantae</taxon>
        <taxon>Chlorophyta</taxon>
        <taxon>core chlorophytes</taxon>
        <taxon>Trebouxiophyceae</taxon>
        <taxon>Trebouxiales</taxon>
        <taxon>Trebouxiaceae</taxon>
        <taxon>Myrmecia</taxon>
    </lineage>
</organism>
<dbReference type="InterPro" id="IPR044687">
    <property type="entry name" value="LPA3"/>
</dbReference>
<evidence type="ECO:0000256" key="1">
    <source>
        <dbReference type="SAM" id="MobiDB-lite"/>
    </source>
</evidence>
<feature type="region of interest" description="Disordered" evidence="1">
    <location>
        <begin position="1"/>
        <end position="23"/>
    </location>
</feature>
<sequence>MQGRSSAKSLDRPEALETSPQLQRFPEAYPQAIRQAQVAVTAALADGCKLLEVEFPTASLASVPGDAEGANEMTLSMGFLRQFCRIFQTKADSVRIFFPDEKELQVAKRGLSSKTAENIGGDFDVTRFNLDYLTKPTGLLDLGIDINKFNLATRAQATDDLFIIAYPHFNVNEMIAVEELYSGAAEASGVPIIVFNGELDRIRSGYYPSLFYPKIGRLAKQFIPKFEVCYYIHNFKGTRGGVLFRCYPGPWQVLRRQGDDLQLIHTQETAPSLKDVALNILK</sequence>
<accession>A0AAW1PY25</accession>
<dbReference type="AlphaFoldDB" id="A0AAW1PY25"/>
<proteinExistence type="predicted"/>
<evidence type="ECO:0000313" key="3">
    <source>
        <dbReference type="EMBL" id="KAK9814690.1"/>
    </source>
</evidence>
<dbReference type="Proteomes" id="UP001489004">
    <property type="component" value="Unassembled WGS sequence"/>
</dbReference>
<reference evidence="3 4" key="1">
    <citation type="journal article" date="2024" name="Nat. Commun.">
        <title>Phylogenomics reveals the evolutionary origins of lichenization in chlorophyte algae.</title>
        <authorList>
            <person name="Puginier C."/>
            <person name="Libourel C."/>
            <person name="Otte J."/>
            <person name="Skaloud P."/>
            <person name="Haon M."/>
            <person name="Grisel S."/>
            <person name="Petersen M."/>
            <person name="Berrin J.G."/>
            <person name="Delaux P.M."/>
            <person name="Dal Grande F."/>
            <person name="Keller J."/>
        </authorList>
    </citation>
    <scope>NUCLEOTIDE SEQUENCE [LARGE SCALE GENOMIC DNA]</scope>
    <source>
        <strain evidence="3 4">SAG 2043</strain>
    </source>
</reference>
<comment type="caution">
    <text evidence="3">The sequence shown here is derived from an EMBL/GenBank/DDBJ whole genome shotgun (WGS) entry which is preliminary data.</text>
</comment>
<dbReference type="EMBL" id="JALJOR010000007">
    <property type="protein sequence ID" value="KAK9814690.1"/>
    <property type="molecule type" value="Genomic_DNA"/>
</dbReference>
<name>A0AAW1PY25_9CHLO</name>
<evidence type="ECO:0000259" key="2">
    <source>
        <dbReference type="Pfam" id="PF09353"/>
    </source>
</evidence>
<gene>
    <name evidence="3" type="ORF">WJX72_009846</name>
</gene>
<feature type="domain" description="DUF1995" evidence="2">
    <location>
        <begin position="26"/>
        <end position="277"/>
    </location>
</feature>
<dbReference type="InterPro" id="IPR018962">
    <property type="entry name" value="DUF1995"/>
</dbReference>